<dbReference type="PANTHER" id="PTHR16301">
    <property type="entry name" value="IMPACT-RELATED"/>
    <property type="match status" value="1"/>
</dbReference>
<dbReference type="Gene3D" id="3.30.230.30">
    <property type="entry name" value="Impact, N-terminal domain"/>
    <property type="match status" value="1"/>
</dbReference>
<dbReference type="InterPro" id="IPR020568">
    <property type="entry name" value="Ribosomal_Su5_D2-typ_SF"/>
</dbReference>
<organism evidence="3 4">
    <name type="scientific">Microbulbifer donghaiensis</name>
    <dbReference type="NCBI Taxonomy" id="494016"/>
    <lineage>
        <taxon>Bacteria</taxon>
        <taxon>Pseudomonadati</taxon>
        <taxon>Pseudomonadota</taxon>
        <taxon>Gammaproteobacteria</taxon>
        <taxon>Cellvibrionales</taxon>
        <taxon>Microbulbiferaceae</taxon>
        <taxon>Microbulbifer</taxon>
    </lineage>
</organism>
<feature type="domain" description="Impact N-terminal" evidence="2">
    <location>
        <begin position="21"/>
        <end position="127"/>
    </location>
</feature>
<dbReference type="GO" id="GO:0032561">
    <property type="term" value="F:guanyl ribonucleotide binding"/>
    <property type="evidence" value="ECO:0007669"/>
    <property type="project" value="UniProtKB-ARBA"/>
</dbReference>
<evidence type="ECO:0000313" key="3">
    <source>
        <dbReference type="EMBL" id="SHG15261.1"/>
    </source>
</evidence>
<dbReference type="InterPro" id="IPR036956">
    <property type="entry name" value="Impact_N_sf"/>
</dbReference>
<evidence type="ECO:0000313" key="4">
    <source>
        <dbReference type="Proteomes" id="UP000184170"/>
    </source>
</evidence>
<keyword evidence="4" id="KW-1185">Reference proteome</keyword>
<dbReference type="Proteomes" id="UP000184170">
    <property type="component" value="Unassembled WGS sequence"/>
</dbReference>
<dbReference type="InterPro" id="IPR035647">
    <property type="entry name" value="EFG_III/V"/>
</dbReference>
<dbReference type="GO" id="GO:0006446">
    <property type="term" value="P:regulation of translational initiation"/>
    <property type="evidence" value="ECO:0007669"/>
    <property type="project" value="TreeGrafter"/>
</dbReference>
<dbReference type="EMBL" id="FQVA01000007">
    <property type="protein sequence ID" value="SHG15261.1"/>
    <property type="molecule type" value="Genomic_DNA"/>
</dbReference>
<dbReference type="InterPro" id="IPR001498">
    <property type="entry name" value="Impact_N"/>
</dbReference>
<dbReference type="GO" id="GO:0043168">
    <property type="term" value="F:anion binding"/>
    <property type="evidence" value="ECO:0007669"/>
    <property type="project" value="UniProtKB-ARBA"/>
</dbReference>
<dbReference type="PANTHER" id="PTHR16301:SF20">
    <property type="entry name" value="IMPACT FAMILY MEMBER YIGZ"/>
    <property type="match status" value="1"/>
</dbReference>
<protein>
    <submittedName>
        <fullName evidence="3">Uncharacterized protein, YigZ family</fullName>
    </submittedName>
</protein>
<comment type="similarity">
    <text evidence="1">Belongs to the IMPACT family.</text>
</comment>
<dbReference type="PROSITE" id="PS00910">
    <property type="entry name" value="UPF0029"/>
    <property type="match status" value="1"/>
</dbReference>
<evidence type="ECO:0000256" key="1">
    <source>
        <dbReference type="ARBA" id="ARBA00007665"/>
    </source>
</evidence>
<dbReference type="SUPFAM" id="SSF54980">
    <property type="entry name" value="EF-G C-terminal domain-like"/>
    <property type="match status" value="1"/>
</dbReference>
<dbReference type="STRING" id="494016.SAMN04487965_3425"/>
<sequence>MSLPVSYQIPCSPVVSETEEKKSRFICWLGPVQDKAAFQQQLDAMRAQYPDASHHCTALVIGNPANPEVMQSDDDGEPGGSAGRPMLELLLKQEIGNVGAIVTRYFGGTKLGVGGLMRAYRGAVGAAVKAAELQLFVPERRISVACDFSQESRLRFLAGQYRGRCEDADYSSGVTILLQLPDDQWPLLREQLLAEGFTIVKGEE</sequence>
<dbReference type="GO" id="GO:0005737">
    <property type="term" value="C:cytoplasm"/>
    <property type="evidence" value="ECO:0007669"/>
    <property type="project" value="TreeGrafter"/>
</dbReference>
<accession>A0A1M5HH61</accession>
<proteinExistence type="inferred from homology"/>
<dbReference type="SUPFAM" id="SSF54211">
    <property type="entry name" value="Ribosomal protein S5 domain 2-like"/>
    <property type="match status" value="1"/>
</dbReference>
<evidence type="ECO:0000259" key="2">
    <source>
        <dbReference type="Pfam" id="PF01205"/>
    </source>
</evidence>
<gene>
    <name evidence="3" type="ORF">SAMN04487965_3425</name>
</gene>
<dbReference type="Pfam" id="PF01205">
    <property type="entry name" value="Impact_N"/>
    <property type="match status" value="1"/>
</dbReference>
<name>A0A1M5HH61_9GAMM</name>
<dbReference type="OrthoDB" id="9813771at2"/>
<dbReference type="Gene3D" id="3.30.70.240">
    <property type="match status" value="1"/>
</dbReference>
<reference evidence="4" key="1">
    <citation type="submission" date="2016-11" db="EMBL/GenBank/DDBJ databases">
        <authorList>
            <person name="Varghese N."/>
            <person name="Submissions S."/>
        </authorList>
    </citation>
    <scope>NUCLEOTIDE SEQUENCE [LARGE SCALE GENOMIC DNA]</scope>
    <source>
        <strain evidence="4">CGMCC 1.7063</strain>
    </source>
</reference>
<dbReference type="GO" id="GO:0017111">
    <property type="term" value="F:ribonucleoside triphosphate phosphatase activity"/>
    <property type="evidence" value="ECO:0007669"/>
    <property type="project" value="UniProtKB-ARBA"/>
</dbReference>
<dbReference type="InterPro" id="IPR023582">
    <property type="entry name" value="Impact"/>
</dbReference>
<dbReference type="AlphaFoldDB" id="A0A1M5HH61"/>
<dbReference type="InterPro" id="IPR020569">
    <property type="entry name" value="UPF0029_Impact_CS"/>
</dbReference>